<reference evidence="1" key="1">
    <citation type="submission" date="2021-06" db="EMBL/GenBank/DDBJ databases">
        <authorList>
            <person name="Kallberg Y."/>
            <person name="Tangrot J."/>
            <person name="Rosling A."/>
        </authorList>
    </citation>
    <scope>NUCLEOTIDE SEQUENCE</scope>
    <source>
        <strain evidence="1">MA461A</strain>
    </source>
</reference>
<sequence>VGSWVREACMNGFSEICSLIARLDLNNPSCEPWLSDELSIKIFAKLLKQSVERIDKIRSCAGRVLLEFLYTKILSGDEVYLFNLPARETLQNLLPKDEEIHWTSPLELYPRMVKLLTLKEYRFDLLVGLVIAAGGINESLVRYSSSTLLDYANELPVTSPEDSSLSLPELANELLNILRHNEKQDRIAIPLLEVLDLLFESGTLQKIDLDLFSFADLFECVKKEISGTREIRKITACMRVLCGMTSLDGTVRNRSLYQLLSLLVHPFPKVRRSTADQLYLTLTGSIEDESEEMLKIEDILVNTDWDSPVPQLKELRNQLYPLLGLKQPNFKTPGTNTTSTS</sequence>
<comment type="caution">
    <text evidence="1">The sequence shown here is derived from an EMBL/GenBank/DDBJ whole genome shotgun (WGS) entry which is preliminary data.</text>
</comment>
<keyword evidence="2" id="KW-1185">Reference proteome</keyword>
<gene>
    <name evidence="1" type="ORF">RPERSI_LOCUS20493</name>
</gene>
<dbReference type="Proteomes" id="UP000789920">
    <property type="component" value="Unassembled WGS sequence"/>
</dbReference>
<name>A0ACA9RKC0_9GLOM</name>
<proteinExistence type="predicted"/>
<evidence type="ECO:0000313" key="2">
    <source>
        <dbReference type="Proteomes" id="UP000789920"/>
    </source>
</evidence>
<organism evidence="1 2">
    <name type="scientific">Racocetra persica</name>
    <dbReference type="NCBI Taxonomy" id="160502"/>
    <lineage>
        <taxon>Eukaryota</taxon>
        <taxon>Fungi</taxon>
        <taxon>Fungi incertae sedis</taxon>
        <taxon>Mucoromycota</taxon>
        <taxon>Glomeromycotina</taxon>
        <taxon>Glomeromycetes</taxon>
        <taxon>Diversisporales</taxon>
        <taxon>Gigasporaceae</taxon>
        <taxon>Racocetra</taxon>
    </lineage>
</organism>
<feature type="non-terminal residue" evidence="1">
    <location>
        <position position="1"/>
    </location>
</feature>
<accession>A0ACA9RKC0</accession>
<protein>
    <submittedName>
        <fullName evidence="1">11150_t:CDS:1</fullName>
    </submittedName>
</protein>
<evidence type="ECO:0000313" key="1">
    <source>
        <dbReference type="EMBL" id="CAG8798261.1"/>
    </source>
</evidence>
<dbReference type="EMBL" id="CAJVQC010058053">
    <property type="protein sequence ID" value="CAG8798261.1"/>
    <property type="molecule type" value="Genomic_DNA"/>
</dbReference>